<dbReference type="HOGENOM" id="CLU_040947_0_0_1"/>
<sequence length="455" mass="47947">MAKGGDPAAAERKRLEKKQQQKNKAQRAEAAKLATVKKDTRSLEKDVKELEAKAQKGPLSKAEREELDKLRAELVKIRSAKDAYVEAHTEHRKFIYPHNQEDKKKENEGNENNSAGRMKAIGALLGKNGLPKHPERSVYFHPLLNPTGAAPPGMPYREKLPHEWPGASAEKLDGAQGDDGIAMPSSPRPAQAEDEGHDSSDTDSGLEDVEMPDGPPPPKPPTGPRSMHVQQQGPTWPPGAPSNGPGFYPKHIPPPGYGLPGVYLGPPPSLQAGMMPPPPPFQHQQFPPGGFGRGRERGGAQAQLHGRGHGHGPGDGPGRGMGPGRDLSGSGVAGTSVNPEASSSLSATTISAAPQLRDLKREVTEFVPAAIRKKQATDKARAKMGLPPAQVSSAPGVDEGQGRSSSSSSGGLLEKLKPQLEGSARGPGPSAAGAKDRGASADDYQKFLDSVGDLL</sequence>
<evidence type="ECO:0000313" key="4">
    <source>
        <dbReference type="Proteomes" id="UP000027361"/>
    </source>
</evidence>
<gene>
    <name evidence="3" type="ORF">K437DRAFT_256645</name>
</gene>
<accession>A0A066VUZ6</accession>
<proteinExistence type="predicted"/>
<dbReference type="AlphaFoldDB" id="A0A066VUZ6"/>
<feature type="compositionally biased region" description="Low complexity" evidence="1">
    <location>
        <begin position="341"/>
        <end position="353"/>
    </location>
</feature>
<dbReference type="Pfam" id="PF12622">
    <property type="entry name" value="NpwBP"/>
    <property type="match status" value="1"/>
</dbReference>
<feature type="compositionally biased region" description="Basic and acidic residues" evidence="1">
    <location>
        <begin position="26"/>
        <end position="54"/>
    </location>
</feature>
<dbReference type="EMBL" id="JMSN01000043">
    <property type="protein sequence ID" value="KDN45301.1"/>
    <property type="molecule type" value="Genomic_DNA"/>
</dbReference>
<evidence type="ECO:0000313" key="3">
    <source>
        <dbReference type="EMBL" id="KDN45301.1"/>
    </source>
</evidence>
<feature type="compositionally biased region" description="Gly residues" evidence="1">
    <location>
        <begin position="311"/>
        <end position="323"/>
    </location>
</feature>
<dbReference type="RefSeq" id="XP_013243158.1">
    <property type="nucleotide sequence ID" value="XM_013387704.1"/>
</dbReference>
<dbReference type="InterPro" id="IPR019007">
    <property type="entry name" value="Wbp11/ELF5/Saf1_N"/>
</dbReference>
<feature type="compositionally biased region" description="Basic and acidic residues" evidence="1">
    <location>
        <begin position="91"/>
        <end position="108"/>
    </location>
</feature>
<feature type="compositionally biased region" description="Pro residues" evidence="1">
    <location>
        <begin position="265"/>
        <end position="281"/>
    </location>
</feature>
<dbReference type="Proteomes" id="UP000027361">
    <property type="component" value="Unassembled WGS sequence"/>
</dbReference>
<feature type="region of interest" description="Disordered" evidence="1">
    <location>
        <begin position="91"/>
        <end position="358"/>
    </location>
</feature>
<comment type="caution">
    <text evidence="3">The sequence shown here is derived from an EMBL/GenBank/DDBJ whole genome shotgun (WGS) entry which is preliminary data.</text>
</comment>
<name>A0A066VUZ6_TILAU</name>
<feature type="compositionally biased region" description="Pro residues" evidence="1">
    <location>
        <begin position="213"/>
        <end position="223"/>
    </location>
</feature>
<evidence type="ECO:0000256" key="1">
    <source>
        <dbReference type="SAM" id="MobiDB-lite"/>
    </source>
</evidence>
<dbReference type="STRING" id="1037660.A0A066VUZ6"/>
<evidence type="ECO:0000259" key="2">
    <source>
        <dbReference type="Pfam" id="PF09429"/>
    </source>
</evidence>
<organism evidence="3 4">
    <name type="scientific">Tilletiaria anomala (strain ATCC 24038 / CBS 436.72 / UBC 951)</name>
    <dbReference type="NCBI Taxonomy" id="1037660"/>
    <lineage>
        <taxon>Eukaryota</taxon>
        <taxon>Fungi</taxon>
        <taxon>Dikarya</taxon>
        <taxon>Basidiomycota</taxon>
        <taxon>Ustilaginomycotina</taxon>
        <taxon>Exobasidiomycetes</taxon>
        <taxon>Georgefischeriales</taxon>
        <taxon>Tilletiariaceae</taxon>
        <taxon>Tilletiaria</taxon>
    </lineage>
</organism>
<feature type="compositionally biased region" description="Low complexity" evidence="1">
    <location>
        <begin position="422"/>
        <end position="433"/>
    </location>
</feature>
<dbReference type="GO" id="GO:0006396">
    <property type="term" value="P:RNA processing"/>
    <property type="evidence" value="ECO:0007669"/>
    <property type="project" value="InterPro"/>
</dbReference>
<feature type="domain" description="Wbp11/ELF5/Saf1 N-terminal" evidence="2">
    <location>
        <begin position="6"/>
        <end position="77"/>
    </location>
</feature>
<feature type="region of interest" description="Disordered" evidence="1">
    <location>
        <begin position="1"/>
        <end position="65"/>
    </location>
</feature>
<dbReference type="OrthoDB" id="205569at2759"/>
<dbReference type="Pfam" id="PF09429">
    <property type="entry name" value="Wbp11"/>
    <property type="match status" value="1"/>
</dbReference>
<dbReference type="GeneID" id="25264485"/>
<feature type="compositionally biased region" description="Basic and acidic residues" evidence="1">
    <location>
        <begin position="9"/>
        <end position="19"/>
    </location>
</feature>
<protein>
    <recommendedName>
        <fullName evidence="2">Wbp11/ELF5/Saf1 N-terminal domain-containing protein</fullName>
    </recommendedName>
</protein>
<reference evidence="3 4" key="1">
    <citation type="submission" date="2014-05" db="EMBL/GenBank/DDBJ databases">
        <title>Draft genome sequence of a rare smut relative, Tilletiaria anomala UBC 951.</title>
        <authorList>
            <consortium name="DOE Joint Genome Institute"/>
            <person name="Toome M."/>
            <person name="Kuo A."/>
            <person name="Henrissat B."/>
            <person name="Lipzen A."/>
            <person name="Tritt A."/>
            <person name="Yoshinaga Y."/>
            <person name="Zane M."/>
            <person name="Barry K."/>
            <person name="Grigoriev I.V."/>
            <person name="Spatafora J.W."/>
            <person name="Aimea M.C."/>
        </authorList>
    </citation>
    <scope>NUCLEOTIDE SEQUENCE [LARGE SCALE GENOMIC DNA]</scope>
    <source>
        <strain evidence="3 4">UBC 951</strain>
    </source>
</reference>
<dbReference type="OMA" id="VMNPFGV"/>
<dbReference type="InParanoid" id="A0A066VUZ6"/>
<keyword evidence="4" id="KW-1185">Reference proteome</keyword>
<feature type="region of interest" description="Disordered" evidence="1">
    <location>
        <begin position="373"/>
        <end position="441"/>
    </location>
</feature>